<accession>A0A068UAH5</accession>
<reference evidence="4" key="1">
    <citation type="journal article" date="2014" name="Science">
        <title>The coffee genome provides insight into the convergent evolution of caffeine biosynthesis.</title>
        <authorList>
            <person name="Denoeud F."/>
            <person name="Carretero-Paulet L."/>
            <person name="Dereeper A."/>
            <person name="Droc G."/>
            <person name="Guyot R."/>
            <person name="Pietrella M."/>
            <person name="Zheng C."/>
            <person name="Alberti A."/>
            <person name="Anthony F."/>
            <person name="Aprea G."/>
            <person name="Aury J.M."/>
            <person name="Bento P."/>
            <person name="Bernard M."/>
            <person name="Bocs S."/>
            <person name="Campa C."/>
            <person name="Cenci A."/>
            <person name="Combes M.C."/>
            <person name="Crouzillat D."/>
            <person name="Da Silva C."/>
            <person name="Daddiego L."/>
            <person name="De Bellis F."/>
            <person name="Dussert S."/>
            <person name="Garsmeur O."/>
            <person name="Gayraud T."/>
            <person name="Guignon V."/>
            <person name="Jahn K."/>
            <person name="Jamilloux V."/>
            <person name="Joet T."/>
            <person name="Labadie K."/>
            <person name="Lan T."/>
            <person name="Leclercq J."/>
            <person name="Lepelley M."/>
            <person name="Leroy T."/>
            <person name="Li L.T."/>
            <person name="Librado P."/>
            <person name="Lopez L."/>
            <person name="Munoz A."/>
            <person name="Noel B."/>
            <person name="Pallavicini A."/>
            <person name="Perrotta G."/>
            <person name="Poncet V."/>
            <person name="Pot D."/>
            <person name="Priyono X."/>
            <person name="Rigoreau M."/>
            <person name="Rouard M."/>
            <person name="Rozas J."/>
            <person name="Tranchant-Dubreuil C."/>
            <person name="VanBuren R."/>
            <person name="Zhang Q."/>
            <person name="Andrade A.C."/>
            <person name="Argout X."/>
            <person name="Bertrand B."/>
            <person name="de Kochko A."/>
            <person name="Graziosi G."/>
            <person name="Henry R.J."/>
            <person name="Jayarama X."/>
            <person name="Ming R."/>
            <person name="Nagai C."/>
            <person name="Rounsley S."/>
            <person name="Sankoff D."/>
            <person name="Giuliano G."/>
            <person name="Albert V.A."/>
            <person name="Wincker P."/>
            <person name="Lashermes P."/>
        </authorList>
    </citation>
    <scope>NUCLEOTIDE SEQUENCE [LARGE SCALE GENOMIC DNA]</scope>
    <source>
        <strain evidence="4">cv. DH200-94</strain>
    </source>
</reference>
<keyword evidence="1" id="KW-0472">Membrane</keyword>
<dbReference type="AlphaFoldDB" id="A0A068UAH5"/>
<name>A0A068UAH5_COFCA</name>
<gene>
    <name evidence="3" type="ORF">GSCOC_T00020131001</name>
</gene>
<feature type="transmembrane region" description="Helical" evidence="1">
    <location>
        <begin position="52"/>
        <end position="70"/>
    </location>
</feature>
<dbReference type="STRING" id="49390.A0A068UAH5"/>
<feature type="domain" description="DUF7733" evidence="2">
    <location>
        <begin position="28"/>
        <end position="218"/>
    </location>
</feature>
<dbReference type="Gramene" id="CDP05174">
    <property type="protein sequence ID" value="CDP05174"/>
    <property type="gene ID" value="GSCOC_T00020131001"/>
</dbReference>
<dbReference type="EMBL" id="HG739099">
    <property type="protein sequence ID" value="CDP05174.1"/>
    <property type="molecule type" value="Genomic_DNA"/>
</dbReference>
<dbReference type="InterPro" id="IPR056635">
    <property type="entry name" value="DUF7733"/>
</dbReference>
<keyword evidence="1" id="KW-1133">Transmembrane helix</keyword>
<feature type="transmembrane region" description="Helical" evidence="1">
    <location>
        <begin position="25"/>
        <end position="46"/>
    </location>
</feature>
<feature type="transmembrane region" description="Helical" evidence="1">
    <location>
        <begin position="189"/>
        <end position="210"/>
    </location>
</feature>
<evidence type="ECO:0000313" key="3">
    <source>
        <dbReference type="EMBL" id="CDP05174.1"/>
    </source>
</evidence>
<dbReference type="PhylomeDB" id="A0A068UAH5"/>
<sequence>MPGGVEEENSLHISNGKKKPQSRRFFLTFRQLNALAGMIALSVMGMVSVEDLAFVVFSLAYIHFLSKVAFPPLSPRPNPRVFGEKNRLQDLYVLFSGIISLAFPSAYIVEGMFRGYKEGVRVAASHVFLLASQIFMEGVAVYGGFSMPVFAFVPVFYNSRRIFTVADWLSSEFYKTDENPRRLYIGRGLAVVNMAFWCFNLFGFLLPVFLPRVFKVYYSSGHRDEH</sequence>
<evidence type="ECO:0000259" key="2">
    <source>
        <dbReference type="Pfam" id="PF24867"/>
    </source>
</evidence>
<dbReference type="PANTHER" id="PTHR33829">
    <property type="entry name" value="OSJNBA0044M19.10 PROTEIN"/>
    <property type="match status" value="1"/>
</dbReference>
<dbReference type="Proteomes" id="UP000295252">
    <property type="component" value="Chromosome IV"/>
</dbReference>
<evidence type="ECO:0000313" key="4">
    <source>
        <dbReference type="Proteomes" id="UP000295252"/>
    </source>
</evidence>
<proteinExistence type="predicted"/>
<dbReference type="OrthoDB" id="1906194at2759"/>
<dbReference type="Pfam" id="PF24867">
    <property type="entry name" value="DUF7733"/>
    <property type="match status" value="1"/>
</dbReference>
<dbReference type="InParanoid" id="A0A068UAH5"/>
<organism evidence="3 4">
    <name type="scientific">Coffea canephora</name>
    <name type="common">Robusta coffee</name>
    <dbReference type="NCBI Taxonomy" id="49390"/>
    <lineage>
        <taxon>Eukaryota</taxon>
        <taxon>Viridiplantae</taxon>
        <taxon>Streptophyta</taxon>
        <taxon>Embryophyta</taxon>
        <taxon>Tracheophyta</taxon>
        <taxon>Spermatophyta</taxon>
        <taxon>Magnoliopsida</taxon>
        <taxon>eudicotyledons</taxon>
        <taxon>Gunneridae</taxon>
        <taxon>Pentapetalae</taxon>
        <taxon>asterids</taxon>
        <taxon>lamiids</taxon>
        <taxon>Gentianales</taxon>
        <taxon>Rubiaceae</taxon>
        <taxon>Ixoroideae</taxon>
        <taxon>Gardenieae complex</taxon>
        <taxon>Bertiereae - Coffeeae clade</taxon>
        <taxon>Coffeeae</taxon>
        <taxon>Coffea</taxon>
    </lineage>
</organism>
<dbReference type="PANTHER" id="PTHR33829:SF1">
    <property type="entry name" value="TRANSMEMBRANE PROTEIN"/>
    <property type="match status" value="1"/>
</dbReference>
<feature type="transmembrane region" description="Helical" evidence="1">
    <location>
        <begin position="91"/>
        <end position="109"/>
    </location>
</feature>
<feature type="transmembrane region" description="Helical" evidence="1">
    <location>
        <begin position="129"/>
        <end position="153"/>
    </location>
</feature>
<keyword evidence="1" id="KW-0812">Transmembrane</keyword>
<protein>
    <recommendedName>
        <fullName evidence="2">DUF7733 domain-containing protein</fullName>
    </recommendedName>
</protein>
<keyword evidence="4" id="KW-1185">Reference proteome</keyword>
<dbReference type="OMA" id="PKNTRRT"/>
<evidence type="ECO:0000256" key="1">
    <source>
        <dbReference type="SAM" id="Phobius"/>
    </source>
</evidence>